<dbReference type="EMBL" id="FPKU01000002">
    <property type="protein sequence ID" value="SFZ85771.1"/>
    <property type="molecule type" value="Genomic_DNA"/>
</dbReference>
<proteinExistence type="predicted"/>
<organism evidence="3 4">
    <name type="scientific">Devosia enhydra</name>
    <dbReference type="NCBI Taxonomy" id="665118"/>
    <lineage>
        <taxon>Bacteria</taxon>
        <taxon>Pseudomonadati</taxon>
        <taxon>Pseudomonadota</taxon>
        <taxon>Alphaproteobacteria</taxon>
        <taxon>Hyphomicrobiales</taxon>
        <taxon>Devosiaceae</taxon>
        <taxon>Devosia</taxon>
    </lineage>
</organism>
<keyword evidence="1" id="KW-0732">Signal</keyword>
<dbReference type="STRING" id="665118.SAMN02983003_2941"/>
<dbReference type="Pfam" id="PF13449">
    <property type="entry name" value="Phytase-like"/>
    <property type="match status" value="1"/>
</dbReference>
<dbReference type="OrthoDB" id="9798693at2"/>
<evidence type="ECO:0000313" key="4">
    <source>
        <dbReference type="Proteomes" id="UP000183447"/>
    </source>
</evidence>
<dbReference type="AlphaFoldDB" id="A0A1K2I0P3"/>
<dbReference type="Proteomes" id="UP000183447">
    <property type="component" value="Unassembled WGS sequence"/>
</dbReference>
<feature type="chain" id="PRO_5012498786" description="Phytase-like domain-containing protein" evidence="1">
    <location>
        <begin position="30"/>
        <end position="343"/>
    </location>
</feature>
<name>A0A1K2I0P3_9HYPH</name>
<dbReference type="PIRSF" id="PIRSF031900">
    <property type="entry name" value="UCP031900"/>
    <property type="match status" value="1"/>
</dbReference>
<evidence type="ECO:0000256" key="1">
    <source>
        <dbReference type="SAM" id="SignalP"/>
    </source>
</evidence>
<evidence type="ECO:0000259" key="2">
    <source>
        <dbReference type="Pfam" id="PF13449"/>
    </source>
</evidence>
<dbReference type="RefSeq" id="WP_072344431.1">
    <property type="nucleotide sequence ID" value="NZ_FPKU01000002.1"/>
</dbReference>
<dbReference type="InterPro" id="IPR027372">
    <property type="entry name" value="Phytase-like_dom"/>
</dbReference>
<accession>A0A1K2I0P3</accession>
<reference evidence="3 4" key="1">
    <citation type="submission" date="2016-11" db="EMBL/GenBank/DDBJ databases">
        <authorList>
            <person name="Jaros S."/>
            <person name="Januszkiewicz K."/>
            <person name="Wedrychowicz H."/>
        </authorList>
    </citation>
    <scope>NUCLEOTIDE SEQUENCE [LARGE SCALE GENOMIC DNA]</scope>
    <source>
        <strain evidence="3 4">ATCC 23634</strain>
    </source>
</reference>
<evidence type="ECO:0000313" key="3">
    <source>
        <dbReference type="EMBL" id="SFZ85771.1"/>
    </source>
</evidence>
<sequence length="343" mass="35937">MKRARRPLRGLQRALLLASALSSAGPALAQAQPQPSHVPVSALPITRFQGVDPGGSVGGLLWRGGIALTSDDDRFGGLSGMGILGPDGRMVMVSDRGNFVTGQLLHDDAGRPSSVVGVDIIPMRNSAGVELPRASARDAEAMDVVIRDGVPVAIRVGFENVTRVADFRLIDGVPGGPAREVAIPAWLSRERSNETLEALCIAPPASPVAGSTLLIAEGLRDAEGNARATLLGVRDRGDLAYTAGPGTNPTDCAFLPNGDLLVLERGLALITFTMKLRRVPADQVRAGMVMAGETLLEIGGSDIDNMEGVEVFAGPGGETRIALLSDNNFNDWQRSVILTFALP</sequence>
<feature type="signal peptide" evidence="1">
    <location>
        <begin position="1"/>
        <end position="29"/>
    </location>
</feature>
<feature type="domain" description="Phytase-like" evidence="2">
    <location>
        <begin position="74"/>
        <end position="329"/>
    </location>
</feature>
<gene>
    <name evidence="3" type="ORF">SAMN02983003_2941</name>
</gene>
<protein>
    <recommendedName>
        <fullName evidence="2">Phytase-like domain-containing protein</fullName>
    </recommendedName>
</protein>
<keyword evidence="4" id="KW-1185">Reference proteome</keyword>
<dbReference type="InterPro" id="IPR014567">
    <property type="entry name" value="UCP031900"/>
</dbReference>